<evidence type="ECO:0000313" key="2">
    <source>
        <dbReference type="Proteomes" id="UP000813427"/>
    </source>
</evidence>
<dbReference type="EMBL" id="JAGPXF010000005">
    <property type="protein sequence ID" value="KAH7241511.1"/>
    <property type="molecule type" value="Genomic_DNA"/>
</dbReference>
<dbReference type="OrthoDB" id="3594103at2759"/>
<dbReference type="PANTHER" id="PTHR37538">
    <property type="entry name" value="BTB DOMAIN-CONTAINING PROTEIN"/>
    <property type="match status" value="1"/>
</dbReference>
<dbReference type="Proteomes" id="UP000813427">
    <property type="component" value="Unassembled WGS sequence"/>
</dbReference>
<proteinExistence type="predicted"/>
<accession>A0A8K0RU53</accession>
<evidence type="ECO:0000313" key="1">
    <source>
        <dbReference type="EMBL" id="KAH7241511.1"/>
    </source>
</evidence>
<comment type="caution">
    <text evidence="1">The sequence shown here is derived from an EMBL/GenBank/DDBJ whole genome shotgun (WGS) entry which is preliminary data.</text>
</comment>
<dbReference type="AlphaFoldDB" id="A0A8K0RU53"/>
<protein>
    <submittedName>
        <fullName evidence="1">Uncharacterized protein</fullName>
    </submittedName>
</protein>
<gene>
    <name evidence="1" type="ORF">BKA59DRAFT_456104</name>
</gene>
<organism evidence="1 2">
    <name type="scientific">Fusarium tricinctum</name>
    <dbReference type="NCBI Taxonomy" id="61284"/>
    <lineage>
        <taxon>Eukaryota</taxon>
        <taxon>Fungi</taxon>
        <taxon>Dikarya</taxon>
        <taxon>Ascomycota</taxon>
        <taxon>Pezizomycotina</taxon>
        <taxon>Sordariomycetes</taxon>
        <taxon>Hypocreomycetidae</taxon>
        <taxon>Hypocreales</taxon>
        <taxon>Nectriaceae</taxon>
        <taxon>Fusarium</taxon>
        <taxon>Fusarium tricinctum species complex</taxon>
    </lineage>
</organism>
<sequence>MAESVEDSGDATHDSYAVCTVILMHRHTATKYSPGSYVNSGPCRTQTDTMGSSTVVASKAVEVSEPQHRQAIVSASLLATSRAHVTKKSQNYKSFELITTNLAEGRHPYFGATCNVIFQDGGTATVHCNVVPARLRSSARYCQAEWCKLVSLDMKDIESDTGHAIVHFWYSGRYQSLKSSNCSEVEATIYELKQSIKVHAASLSLKLETLQALTEDKILKLSDQLSFPLVLDVVEKSEINFAKFPRFAEYLQSHLISLKMDSSDQAVTDILSKLETPDTFSMVLLKTLVVLGRMAASNVHDVGREHCKAESPDLRSPSEQALEITKVNEVIATLRRKEKQALEMIMVHDETTELHRKKTKRGGKLLKADRLRLALLEEQIASYNLEHNQEPIDDKSELLEEEDHQSTNQPAHIGEWSAEAEAKQGDQTEKAILGWPRRGSLVEGGSSCSEMSGSAMDWEHILRPNIRHSFWVPSASGSVDFLTSSGGQVTPSNSESLS</sequence>
<name>A0A8K0RU53_9HYPO</name>
<keyword evidence="2" id="KW-1185">Reference proteome</keyword>
<dbReference type="PANTHER" id="PTHR37538:SF1">
    <property type="entry name" value="BTB DOMAIN-CONTAINING PROTEIN"/>
    <property type="match status" value="1"/>
</dbReference>
<reference evidence="1" key="1">
    <citation type="journal article" date="2021" name="Nat. Commun.">
        <title>Genetic determinants of endophytism in the Arabidopsis root mycobiome.</title>
        <authorList>
            <person name="Mesny F."/>
            <person name="Miyauchi S."/>
            <person name="Thiergart T."/>
            <person name="Pickel B."/>
            <person name="Atanasova L."/>
            <person name="Karlsson M."/>
            <person name="Huettel B."/>
            <person name="Barry K.W."/>
            <person name="Haridas S."/>
            <person name="Chen C."/>
            <person name="Bauer D."/>
            <person name="Andreopoulos W."/>
            <person name="Pangilinan J."/>
            <person name="LaButti K."/>
            <person name="Riley R."/>
            <person name="Lipzen A."/>
            <person name="Clum A."/>
            <person name="Drula E."/>
            <person name="Henrissat B."/>
            <person name="Kohler A."/>
            <person name="Grigoriev I.V."/>
            <person name="Martin F.M."/>
            <person name="Hacquard S."/>
        </authorList>
    </citation>
    <scope>NUCLEOTIDE SEQUENCE</scope>
    <source>
        <strain evidence="1">MPI-SDFR-AT-0068</strain>
    </source>
</reference>